<evidence type="ECO:0000256" key="6">
    <source>
        <dbReference type="ARBA" id="ARBA00023136"/>
    </source>
</evidence>
<proteinExistence type="inferred from homology"/>
<feature type="transmembrane region" description="Helical" evidence="8">
    <location>
        <begin position="15"/>
        <end position="37"/>
    </location>
</feature>
<dbReference type="GO" id="GO:0015031">
    <property type="term" value="P:protein transport"/>
    <property type="evidence" value="ECO:0007669"/>
    <property type="project" value="UniProtKB-KW"/>
</dbReference>
<dbReference type="GO" id="GO:0022857">
    <property type="term" value="F:transmembrane transporter activity"/>
    <property type="evidence" value="ECO:0007669"/>
    <property type="project" value="InterPro"/>
</dbReference>
<keyword evidence="6 8" id="KW-0472">Membrane</keyword>
<keyword evidence="7" id="KW-0813">Transport</keyword>
<evidence type="ECO:0000256" key="7">
    <source>
        <dbReference type="RuleBase" id="RU003879"/>
    </source>
</evidence>
<name>A0A7C5KD34_9BACT</name>
<keyword evidence="3" id="KW-1003">Cell membrane</keyword>
<reference evidence="9" key="1">
    <citation type="journal article" date="2020" name="mSystems">
        <title>Genome- and Community-Level Interaction Insights into Carbon Utilization and Element Cycling Functions of Hydrothermarchaeota in Hydrothermal Sediment.</title>
        <authorList>
            <person name="Zhou Z."/>
            <person name="Liu Y."/>
            <person name="Xu W."/>
            <person name="Pan J."/>
            <person name="Luo Z.H."/>
            <person name="Li M."/>
        </authorList>
    </citation>
    <scope>NUCLEOTIDE SEQUENCE [LARGE SCALE GENOMIC DNA]</scope>
    <source>
        <strain evidence="9">SpSt-1019</strain>
    </source>
</reference>
<comment type="similarity">
    <text evidence="2 7">Belongs to the ExbD/TolR family.</text>
</comment>
<gene>
    <name evidence="9" type="ORF">ENL70_06800</name>
</gene>
<evidence type="ECO:0000256" key="2">
    <source>
        <dbReference type="ARBA" id="ARBA00005811"/>
    </source>
</evidence>
<comment type="caution">
    <text evidence="9">The sequence shown here is derived from an EMBL/GenBank/DDBJ whole genome shotgun (WGS) entry which is preliminary data.</text>
</comment>
<dbReference type="InterPro" id="IPR003400">
    <property type="entry name" value="ExbD"/>
</dbReference>
<dbReference type="Pfam" id="PF02472">
    <property type="entry name" value="ExbD"/>
    <property type="match status" value="1"/>
</dbReference>
<accession>A0A7C5KD34</accession>
<dbReference type="EMBL" id="DRUY01000230">
    <property type="protein sequence ID" value="HHI66237.1"/>
    <property type="molecule type" value="Genomic_DNA"/>
</dbReference>
<dbReference type="GO" id="GO:0005886">
    <property type="term" value="C:plasma membrane"/>
    <property type="evidence" value="ECO:0007669"/>
    <property type="project" value="UniProtKB-SubCell"/>
</dbReference>
<dbReference type="Gene3D" id="3.30.420.270">
    <property type="match status" value="1"/>
</dbReference>
<evidence type="ECO:0000256" key="4">
    <source>
        <dbReference type="ARBA" id="ARBA00022692"/>
    </source>
</evidence>
<evidence type="ECO:0000313" key="9">
    <source>
        <dbReference type="EMBL" id="HHI66237.1"/>
    </source>
</evidence>
<dbReference type="PANTHER" id="PTHR30558:SF7">
    <property type="entry name" value="TOL-PAL SYSTEM PROTEIN TOLR"/>
    <property type="match status" value="1"/>
</dbReference>
<protein>
    <submittedName>
        <fullName evidence="9">Biopolymer transporter ExbD</fullName>
    </submittedName>
</protein>
<evidence type="ECO:0000256" key="3">
    <source>
        <dbReference type="ARBA" id="ARBA00022475"/>
    </source>
</evidence>
<keyword evidence="7" id="KW-0653">Protein transport</keyword>
<evidence type="ECO:0000256" key="8">
    <source>
        <dbReference type="SAM" id="Phobius"/>
    </source>
</evidence>
<comment type="subcellular location">
    <subcellularLocation>
        <location evidence="1">Cell membrane</location>
        <topology evidence="1">Single-pass membrane protein</topology>
    </subcellularLocation>
    <subcellularLocation>
        <location evidence="7">Cell membrane</location>
        <topology evidence="7">Single-pass type II membrane protein</topology>
    </subcellularLocation>
</comment>
<organism evidence="9">
    <name type="scientific">Thermodesulfobium narugense</name>
    <dbReference type="NCBI Taxonomy" id="184064"/>
    <lineage>
        <taxon>Bacteria</taxon>
        <taxon>Pseudomonadati</taxon>
        <taxon>Thermodesulfobiota</taxon>
        <taxon>Thermodesulfobiia</taxon>
        <taxon>Thermodesulfobiales</taxon>
        <taxon>Thermodesulfobiaceae</taxon>
        <taxon>Thermodesulfobium</taxon>
    </lineage>
</organism>
<keyword evidence="5 8" id="KW-1133">Transmembrane helix</keyword>
<evidence type="ECO:0000256" key="5">
    <source>
        <dbReference type="ARBA" id="ARBA00022989"/>
    </source>
</evidence>
<dbReference type="PANTHER" id="PTHR30558">
    <property type="entry name" value="EXBD MEMBRANE COMPONENT OF PMF-DRIVEN MACROMOLECULE IMPORT SYSTEM"/>
    <property type="match status" value="1"/>
</dbReference>
<dbReference type="AlphaFoldDB" id="A0A7C5KD34"/>
<evidence type="ECO:0000256" key="1">
    <source>
        <dbReference type="ARBA" id="ARBA00004162"/>
    </source>
</evidence>
<keyword evidence="4 7" id="KW-0812">Transmembrane</keyword>
<sequence>MHNPNHDDEIAEINIVPLVDVVLVILIIFLVTATLIAQGAIPIDLPNAKTAVIKQEIKDIPLTIRSDGTMFINENKTDPKLITETLKTLKSDNPNIIIKIRADKNTQFDFVVRAIDACRAAGIERYNIETLKDDRI</sequence>